<evidence type="ECO:0008006" key="5">
    <source>
        <dbReference type="Google" id="ProtNLM"/>
    </source>
</evidence>
<keyword evidence="1" id="KW-0472">Membrane</keyword>
<protein>
    <recommendedName>
        <fullName evidence="5">MARVEL domain-containing protein</fullName>
    </recommendedName>
</protein>
<dbReference type="EMBL" id="AGNL01003812">
    <property type="protein sequence ID" value="EJK74296.1"/>
    <property type="molecule type" value="Genomic_DNA"/>
</dbReference>
<evidence type="ECO:0000256" key="1">
    <source>
        <dbReference type="SAM" id="Phobius"/>
    </source>
</evidence>
<feature type="chain" id="PRO_5030173183" description="MARVEL domain-containing protein" evidence="2">
    <location>
        <begin position="26"/>
        <end position="221"/>
    </location>
</feature>
<evidence type="ECO:0000313" key="3">
    <source>
        <dbReference type="EMBL" id="EJK74296.1"/>
    </source>
</evidence>
<accession>K0TK23</accession>
<name>K0TK23_THAOC</name>
<feature type="transmembrane region" description="Helical" evidence="1">
    <location>
        <begin position="91"/>
        <end position="114"/>
    </location>
</feature>
<comment type="caution">
    <text evidence="3">The sequence shown here is derived from an EMBL/GenBank/DDBJ whole genome shotgun (WGS) entry which is preliminary data.</text>
</comment>
<feature type="transmembrane region" description="Helical" evidence="1">
    <location>
        <begin position="126"/>
        <end position="143"/>
    </location>
</feature>
<feature type="signal peptide" evidence="2">
    <location>
        <begin position="1"/>
        <end position="25"/>
    </location>
</feature>
<dbReference type="OrthoDB" id="55052at2759"/>
<reference evidence="3 4" key="1">
    <citation type="journal article" date="2012" name="Genome Biol.">
        <title>Genome and low-iron response of an oceanic diatom adapted to chronic iron limitation.</title>
        <authorList>
            <person name="Lommer M."/>
            <person name="Specht M."/>
            <person name="Roy A.S."/>
            <person name="Kraemer L."/>
            <person name="Andreson R."/>
            <person name="Gutowska M.A."/>
            <person name="Wolf J."/>
            <person name="Bergner S.V."/>
            <person name="Schilhabel M.B."/>
            <person name="Klostermeier U.C."/>
            <person name="Beiko R.G."/>
            <person name="Rosenstiel P."/>
            <person name="Hippler M."/>
            <person name="Laroche J."/>
        </authorList>
    </citation>
    <scope>NUCLEOTIDE SEQUENCE [LARGE SCALE GENOMIC DNA]</scope>
    <source>
        <strain evidence="3 4">CCMP1005</strain>
    </source>
</reference>
<keyword evidence="1" id="KW-0812">Transmembrane</keyword>
<evidence type="ECO:0000313" key="4">
    <source>
        <dbReference type="Proteomes" id="UP000266841"/>
    </source>
</evidence>
<keyword evidence="4" id="KW-1185">Reference proteome</keyword>
<feature type="transmembrane region" description="Helical" evidence="1">
    <location>
        <begin position="174"/>
        <end position="196"/>
    </location>
</feature>
<dbReference type="Proteomes" id="UP000266841">
    <property type="component" value="Unassembled WGS sequence"/>
</dbReference>
<keyword evidence="2" id="KW-0732">Signal</keyword>
<proteinExistence type="predicted"/>
<gene>
    <name evidence="3" type="ORF">THAOC_04034</name>
</gene>
<sequence>MSRPWVSSLLGLAALVLLLWGGANCNFIKFESTTTVAGQGVEPTTLNFGLWSYARYVIVQSGGYVTAGKVCMLYPENMSAEDDAYWEAARIIMGILWVVAVGMLVFACCTACCSKELDTLHRGAPPLVYMLFCILSGLLFLVLDSNLCKNNSLVRSLNVDGRVTSVEFPETCSLGTGGILVAIATALWGLAGVLSVMAQRKTSKSTEANEALTEALISDDV</sequence>
<organism evidence="3 4">
    <name type="scientific">Thalassiosira oceanica</name>
    <name type="common">Marine diatom</name>
    <dbReference type="NCBI Taxonomy" id="159749"/>
    <lineage>
        <taxon>Eukaryota</taxon>
        <taxon>Sar</taxon>
        <taxon>Stramenopiles</taxon>
        <taxon>Ochrophyta</taxon>
        <taxon>Bacillariophyta</taxon>
        <taxon>Coscinodiscophyceae</taxon>
        <taxon>Thalassiosirophycidae</taxon>
        <taxon>Thalassiosirales</taxon>
        <taxon>Thalassiosiraceae</taxon>
        <taxon>Thalassiosira</taxon>
    </lineage>
</organism>
<dbReference type="AlphaFoldDB" id="K0TK23"/>
<keyword evidence="1" id="KW-1133">Transmembrane helix</keyword>
<evidence type="ECO:0000256" key="2">
    <source>
        <dbReference type="SAM" id="SignalP"/>
    </source>
</evidence>